<accession>A0AAI8YKP4</accession>
<sequence>MISTYQPASSTAPCRGIQLSSMPQLAEAISKQDDWTGTNDAAARRRAQTRLNTRAYRKRKALAKKEAEAEASGSATGTLVKSEPLVECWDNDQQSVSTVPASHLKQLYNAKTPLLPAKPRKGQQFKIVFPLSPDHLITLLQFNVLRALAVNRSLISGILATPLNCGEEEVIHTVPYPSKPQLLPPSLLPTALQQTVPHADWVDLFPCPDARDRLIRAAGSFDEDDLWADCIGGLYEGFPDDEVERRGIVAWSPPWETSGWEMSEGFLGKWGWLFDGLHRGACLEATNRWRVQRGEEPLVDDGCTTHATV</sequence>
<proteinExistence type="predicted"/>
<dbReference type="Proteomes" id="UP001295740">
    <property type="component" value="Unassembled WGS sequence"/>
</dbReference>
<evidence type="ECO:0000256" key="1">
    <source>
        <dbReference type="SAM" id="MobiDB-lite"/>
    </source>
</evidence>
<gene>
    <name evidence="2" type="ORF">KHLLAP_LOCUS8778</name>
</gene>
<dbReference type="AlphaFoldDB" id="A0AAI8YKP4"/>
<dbReference type="EMBL" id="CAUWAG010000010">
    <property type="protein sequence ID" value="CAJ2508310.1"/>
    <property type="molecule type" value="Genomic_DNA"/>
</dbReference>
<organism evidence="2 3">
    <name type="scientific">Anthostomella pinea</name>
    <dbReference type="NCBI Taxonomy" id="933095"/>
    <lineage>
        <taxon>Eukaryota</taxon>
        <taxon>Fungi</taxon>
        <taxon>Dikarya</taxon>
        <taxon>Ascomycota</taxon>
        <taxon>Pezizomycotina</taxon>
        <taxon>Sordariomycetes</taxon>
        <taxon>Xylariomycetidae</taxon>
        <taxon>Xylariales</taxon>
        <taxon>Xylariaceae</taxon>
        <taxon>Anthostomella</taxon>
    </lineage>
</organism>
<dbReference type="InterPro" id="IPR021833">
    <property type="entry name" value="DUF3425"/>
</dbReference>
<keyword evidence="3" id="KW-1185">Reference proteome</keyword>
<dbReference type="Pfam" id="PF11905">
    <property type="entry name" value="DUF3425"/>
    <property type="match status" value="1"/>
</dbReference>
<comment type="caution">
    <text evidence="2">The sequence shown here is derived from an EMBL/GenBank/DDBJ whole genome shotgun (WGS) entry which is preliminary data.</text>
</comment>
<reference evidence="2" key="1">
    <citation type="submission" date="2023-10" db="EMBL/GenBank/DDBJ databases">
        <authorList>
            <person name="Hackl T."/>
        </authorList>
    </citation>
    <scope>NUCLEOTIDE SEQUENCE</scope>
</reference>
<evidence type="ECO:0000313" key="3">
    <source>
        <dbReference type="Proteomes" id="UP001295740"/>
    </source>
</evidence>
<dbReference type="PANTHER" id="PTHR38116:SF1">
    <property type="entry name" value="BZIP DOMAIN-CONTAINING PROTEIN"/>
    <property type="match status" value="1"/>
</dbReference>
<feature type="region of interest" description="Disordered" evidence="1">
    <location>
        <begin position="30"/>
        <end position="53"/>
    </location>
</feature>
<dbReference type="PANTHER" id="PTHR38116">
    <property type="entry name" value="CHROMOSOME 7, WHOLE GENOME SHOTGUN SEQUENCE"/>
    <property type="match status" value="1"/>
</dbReference>
<evidence type="ECO:0000313" key="2">
    <source>
        <dbReference type="EMBL" id="CAJ2508310.1"/>
    </source>
</evidence>
<protein>
    <submittedName>
        <fullName evidence="2">Uu.00g094960.m01.CDS01</fullName>
    </submittedName>
</protein>
<name>A0AAI8YKP4_9PEZI</name>